<proteinExistence type="predicted"/>
<dbReference type="Proteomes" id="UP000651010">
    <property type="component" value="Unassembled WGS sequence"/>
</dbReference>
<gene>
    <name evidence="2" type="ORF">IGX34_21090</name>
</gene>
<dbReference type="EMBL" id="JACZZA010000018">
    <property type="protein sequence ID" value="MBE1162887.1"/>
    <property type="molecule type" value="Genomic_DNA"/>
</dbReference>
<dbReference type="RefSeq" id="WP_192557731.1">
    <property type="nucleotide sequence ID" value="NZ_JACZZA010000018.1"/>
</dbReference>
<evidence type="ECO:0000313" key="2">
    <source>
        <dbReference type="EMBL" id="MBE1162887.1"/>
    </source>
</evidence>
<keyword evidence="3" id="KW-1185">Reference proteome</keyword>
<evidence type="ECO:0000256" key="1">
    <source>
        <dbReference type="SAM" id="MobiDB-lite"/>
    </source>
</evidence>
<comment type="caution">
    <text evidence="2">The sequence shown here is derived from an EMBL/GenBank/DDBJ whole genome shotgun (WGS) entry which is preliminary data.</text>
</comment>
<sequence length="175" mass="20115">MFGIFKKKEPPQEPPRKMPPVPKWRPDIRQPVDEIVERLRFYTNQQRDLVVFEHGTCVLLPDGLSDEQATSHAKDVLAKIYHFHPDMNPLSMKDGNVLVQYNHPAVNLVLDSLATKNWKAIEEHHLEALTTSEVLITPLGPNKFDAFGMKALFGRCFMFMDAQEPNVLRVVRKTI</sequence>
<reference evidence="2 3" key="1">
    <citation type="submission" date="2020-09" db="EMBL/GenBank/DDBJ databases">
        <title>Dyella sp. 7MK23 isolated from forest soil.</title>
        <authorList>
            <person name="Fu J."/>
        </authorList>
    </citation>
    <scope>NUCLEOTIDE SEQUENCE [LARGE SCALE GENOMIC DNA]</scope>
    <source>
        <strain evidence="2 3">7MK23</strain>
    </source>
</reference>
<feature type="compositionally biased region" description="Basic and acidic residues" evidence="1">
    <location>
        <begin position="1"/>
        <end position="16"/>
    </location>
</feature>
<organism evidence="2 3">
    <name type="scientific">Dyella acidiphila</name>
    <dbReference type="NCBI Taxonomy" id="2775866"/>
    <lineage>
        <taxon>Bacteria</taxon>
        <taxon>Pseudomonadati</taxon>
        <taxon>Pseudomonadota</taxon>
        <taxon>Gammaproteobacteria</taxon>
        <taxon>Lysobacterales</taxon>
        <taxon>Rhodanobacteraceae</taxon>
        <taxon>Dyella</taxon>
    </lineage>
</organism>
<accession>A0ABR9GFQ6</accession>
<evidence type="ECO:0000313" key="3">
    <source>
        <dbReference type="Proteomes" id="UP000651010"/>
    </source>
</evidence>
<name>A0ABR9GFQ6_9GAMM</name>
<protein>
    <submittedName>
        <fullName evidence="2">Uncharacterized protein</fullName>
    </submittedName>
</protein>
<feature type="region of interest" description="Disordered" evidence="1">
    <location>
        <begin position="1"/>
        <end position="26"/>
    </location>
</feature>